<proteinExistence type="predicted"/>
<name>A0ABR6RZC2_9ENTR</name>
<keyword evidence="2" id="KW-1185">Reference proteome</keyword>
<evidence type="ECO:0000313" key="1">
    <source>
        <dbReference type="EMBL" id="MBC1188486.1"/>
    </source>
</evidence>
<accession>A0ABR6RZC2</accession>
<reference evidence="1 2" key="1">
    <citation type="submission" date="2020-04" db="EMBL/GenBank/DDBJ databases">
        <title>The draft genome of Kluyvera sichuanensis strain SCKS090646.</title>
        <authorList>
            <person name="Wei L."/>
            <person name="Liu L."/>
            <person name="Feng Y."/>
            <person name="Zong Z."/>
        </authorList>
    </citation>
    <scope>NUCLEOTIDE SEQUENCE [LARGE SCALE GENOMIC DNA]</scope>
    <source>
        <strain evidence="1 2">090646</strain>
    </source>
</reference>
<dbReference type="EMBL" id="JABBJF010000032">
    <property type="protein sequence ID" value="MBC1188486.1"/>
    <property type="molecule type" value="Genomic_DNA"/>
</dbReference>
<comment type="caution">
    <text evidence="1">The sequence shown here is derived from an EMBL/GenBank/DDBJ whole genome shotgun (WGS) entry which is preliminary data.</text>
</comment>
<dbReference type="Proteomes" id="UP000607331">
    <property type="component" value="Unassembled WGS sequence"/>
</dbReference>
<evidence type="ECO:0000313" key="2">
    <source>
        <dbReference type="Proteomes" id="UP000607331"/>
    </source>
</evidence>
<organism evidence="1 2">
    <name type="scientific">Kluyvera sichuanensis</name>
    <dbReference type="NCBI Taxonomy" id="2725494"/>
    <lineage>
        <taxon>Bacteria</taxon>
        <taxon>Pseudomonadati</taxon>
        <taxon>Pseudomonadota</taxon>
        <taxon>Gammaproteobacteria</taxon>
        <taxon>Enterobacterales</taxon>
        <taxon>Enterobacteriaceae</taxon>
        <taxon>Kluyvera</taxon>
    </lineage>
</organism>
<dbReference type="RefSeq" id="WP_185669641.1">
    <property type="nucleotide sequence ID" value="NZ_JABBJF010000032.1"/>
</dbReference>
<gene>
    <name evidence="1" type="ORF">HII27_22615</name>
</gene>
<sequence>MTAREAIESFLDEHGYFTAAEVAARYGIPLQFVTATSFKMRRRGEITLLERRWRVGVYAWAEDDGKPISRDGVNTIFQECLQSEAMRRVLSVYGRVIP</sequence>
<protein>
    <submittedName>
        <fullName evidence="1">Uncharacterized protein</fullName>
    </submittedName>
</protein>